<dbReference type="EMBL" id="LCUC01000820">
    <property type="protein sequence ID" value="KKY29397.1"/>
    <property type="molecule type" value="Genomic_DNA"/>
</dbReference>
<dbReference type="PROSITE" id="PS51840">
    <property type="entry name" value="C2_NT"/>
    <property type="match status" value="1"/>
</dbReference>
<feature type="compositionally biased region" description="Basic and acidic residues" evidence="1">
    <location>
        <begin position="486"/>
        <end position="498"/>
    </location>
</feature>
<dbReference type="AlphaFoldDB" id="A0A0G2F3R9"/>
<evidence type="ECO:0000313" key="4">
    <source>
        <dbReference type="Proteomes" id="UP000034680"/>
    </source>
</evidence>
<organism evidence="3 4">
    <name type="scientific">Diaporthe ampelina</name>
    <dbReference type="NCBI Taxonomy" id="1214573"/>
    <lineage>
        <taxon>Eukaryota</taxon>
        <taxon>Fungi</taxon>
        <taxon>Dikarya</taxon>
        <taxon>Ascomycota</taxon>
        <taxon>Pezizomycotina</taxon>
        <taxon>Sordariomycetes</taxon>
        <taxon>Sordariomycetidae</taxon>
        <taxon>Diaporthales</taxon>
        <taxon>Diaporthaceae</taxon>
        <taxon>Diaporthe</taxon>
    </lineage>
</organism>
<reference evidence="3 4" key="1">
    <citation type="submission" date="2015-05" db="EMBL/GenBank/DDBJ databases">
        <title>Distinctive expansion of gene families associated with plant cell wall degradation and secondary metabolism in the genomes of grapevine trunk pathogens.</title>
        <authorList>
            <person name="Lawrence D.P."/>
            <person name="Travadon R."/>
            <person name="Rolshausen P.E."/>
            <person name="Baumgartner K."/>
        </authorList>
    </citation>
    <scope>NUCLEOTIDE SEQUENCE [LARGE SCALE GENOMIC DNA]</scope>
    <source>
        <strain evidence="3">DA912</strain>
    </source>
</reference>
<proteinExistence type="predicted"/>
<protein>
    <submittedName>
        <fullName evidence="3">Putative oestrogen-responsive protein fam102a b</fullName>
    </submittedName>
</protein>
<dbReference type="InterPro" id="IPR039931">
    <property type="entry name" value="EEIG1/2-like"/>
</dbReference>
<dbReference type="Pfam" id="PF10358">
    <property type="entry name" value="NT-C2"/>
    <property type="match status" value="1"/>
</dbReference>
<dbReference type="PANTHER" id="PTHR21456:SF1">
    <property type="entry name" value="C2 NT-TYPE DOMAIN-CONTAINING PROTEIN"/>
    <property type="match status" value="1"/>
</dbReference>
<name>A0A0G2F3R9_9PEZI</name>
<dbReference type="Proteomes" id="UP000034680">
    <property type="component" value="Unassembled WGS sequence"/>
</dbReference>
<evidence type="ECO:0000259" key="2">
    <source>
        <dbReference type="PROSITE" id="PS51840"/>
    </source>
</evidence>
<dbReference type="PANTHER" id="PTHR21456">
    <property type="entry name" value="FAMILY WITH SEQUENCE SIMILARITY 102"/>
    <property type="match status" value="1"/>
</dbReference>
<feature type="compositionally biased region" description="Low complexity" evidence="1">
    <location>
        <begin position="163"/>
        <end position="184"/>
    </location>
</feature>
<accession>A0A0G2F3R9</accession>
<gene>
    <name evidence="3" type="ORF">UCDDA912_g10692</name>
</gene>
<evidence type="ECO:0000256" key="1">
    <source>
        <dbReference type="SAM" id="MobiDB-lite"/>
    </source>
</evidence>
<reference evidence="3 4" key="2">
    <citation type="submission" date="2015-05" db="EMBL/GenBank/DDBJ databases">
        <authorList>
            <person name="Morales-Cruz A."/>
            <person name="Amrine K.C."/>
            <person name="Cantu D."/>
        </authorList>
    </citation>
    <scope>NUCLEOTIDE SEQUENCE [LARGE SCALE GENOMIC DNA]</scope>
    <source>
        <strain evidence="3">DA912</strain>
    </source>
</reference>
<feature type="compositionally biased region" description="Low complexity" evidence="1">
    <location>
        <begin position="135"/>
        <end position="151"/>
    </location>
</feature>
<evidence type="ECO:0000313" key="3">
    <source>
        <dbReference type="EMBL" id="KKY29397.1"/>
    </source>
</evidence>
<keyword evidence="4" id="KW-1185">Reference proteome</keyword>
<feature type="compositionally biased region" description="Basic and acidic residues" evidence="1">
    <location>
        <begin position="454"/>
        <end position="463"/>
    </location>
</feature>
<comment type="caution">
    <text evidence="3">The sequence shown here is derived from an EMBL/GenBank/DDBJ whole genome shotgun (WGS) entry which is preliminary data.</text>
</comment>
<sequence>MAWTNVNYLPLVNKARRIYDLNNVPLVQGVSLIKWHLPHSIHGEHRGRTAKCPIANHRVEYGYGKVVPVRIGIDKSNSLSECLIELEVLQEFSTHGVTGRSETITLGKVTLNLSEYVEESETLVREAPFRSRGPSIGTTTNGSAGNGNAASHTRKRSSLSQHTPVTPDSSVSPTSTTLPSKSNSNEATNNKAPSINEPAPEQHVEEGIIRRYLMQDSKINSTLKIGILMMQVDGERNFSAPPLKTAAVFGGIAGMVAEAAGGPGVPATGPDSAAAEFGHLHLQDDTQDPSSSNLSAQFSLGKNNGKSRDVYELQDMYRRALAASWACQPGELPADECIEDIFEGGDGFGEPDGGSPVAPPSAAGDATPRGHRHRHSHHRSRHSLSGAAGRLGLRREDSGSAGDDDFLRPSDRRGFGGQKRHHSRHGSGESAHTVTGRHDHGPPHHGGPRGVNGHRRDGSKDSGRPPSSAGMRGRSESLSSLAATIESERGRSGFKSAREVNEFDVREDMVAWKLPGTAVS</sequence>
<feature type="compositionally biased region" description="Basic and acidic residues" evidence="1">
    <location>
        <begin position="405"/>
        <end position="414"/>
    </location>
</feature>
<feature type="domain" description="C2 NT-type" evidence="2">
    <location>
        <begin position="2"/>
        <end position="148"/>
    </location>
</feature>
<dbReference type="STRING" id="1214573.A0A0G2F3R9"/>
<dbReference type="InterPro" id="IPR019448">
    <property type="entry name" value="NT-C2"/>
</dbReference>
<feature type="region of interest" description="Disordered" evidence="1">
    <location>
        <begin position="122"/>
        <end position="202"/>
    </location>
</feature>
<dbReference type="OrthoDB" id="3365224at2759"/>
<feature type="region of interest" description="Disordered" evidence="1">
    <location>
        <begin position="341"/>
        <end position="498"/>
    </location>
</feature>
<feature type="compositionally biased region" description="Basic residues" evidence="1">
    <location>
        <begin position="369"/>
        <end position="382"/>
    </location>
</feature>